<feature type="binding site" evidence="15">
    <location>
        <position position="297"/>
    </location>
    <ligand>
        <name>substrate</name>
    </ligand>
</feature>
<keyword evidence="12" id="KW-0511">Multifunctional enzyme</keyword>
<keyword evidence="9 13" id="KW-0862">Zinc</keyword>
<organism evidence="18 19">
    <name type="scientific">Persephonella hydrogeniphila</name>
    <dbReference type="NCBI Taxonomy" id="198703"/>
    <lineage>
        <taxon>Bacteria</taxon>
        <taxon>Pseudomonadati</taxon>
        <taxon>Aquificota</taxon>
        <taxon>Aquificia</taxon>
        <taxon>Aquificales</taxon>
        <taxon>Hydrogenothermaceae</taxon>
        <taxon>Persephonella</taxon>
    </lineage>
</organism>
<sequence length="365" mass="41065">MEKNDEKYMRIALKEAKKGKGYTHPNPAVGAVIVKNGKVIGKGYHKKAGLPHAEREAIKDAISKGFDITRSTMYVTLEPCCHYGKTPPCTEAIIDSRIKRVVIATLDPNPLVAGKGVEILKNNGIEVITGVLRKEAEKINEDFFVYIREKRPFIHLKIAQTIDGKIATKTGSSKWITGEKSRRYAHRLRKEATAVMVGVGTVLQDNPQLTVRDYPSKKQPVRILIDKSLKTPVDFRIFDKSAKTVVFTSKTASENKIKTLKEKGIEIVKLPLKEGRFELKDILKELYDMEIMHLLVEGGKEVITQFIMENLFDKISIFQAPKLIGEDGISSVGKLGIEDISEAIEIRIESIKKLDKDIYFELYPV</sequence>
<evidence type="ECO:0000256" key="15">
    <source>
        <dbReference type="PIRSR" id="PIRSR006769-2"/>
    </source>
</evidence>
<dbReference type="InterPro" id="IPR004794">
    <property type="entry name" value="Eubact_RibD"/>
</dbReference>
<feature type="binding site" evidence="15">
    <location>
        <position position="205"/>
    </location>
    <ligand>
        <name>NADP(+)</name>
        <dbReference type="ChEBI" id="CHEBI:58349"/>
    </ligand>
</feature>
<dbReference type="GO" id="GO:0008703">
    <property type="term" value="F:5-amino-6-(5-phosphoribosylamino)uracil reductase activity"/>
    <property type="evidence" value="ECO:0007669"/>
    <property type="project" value="UniProtKB-EC"/>
</dbReference>
<evidence type="ECO:0000256" key="11">
    <source>
        <dbReference type="ARBA" id="ARBA00023002"/>
    </source>
</evidence>
<dbReference type="EC" id="3.5.4.26" evidence="13"/>
<comment type="similarity">
    <text evidence="4 13">In the N-terminal section; belongs to the cytidine and deoxycytidylate deaminase family.</text>
</comment>
<keyword evidence="11 13" id="KW-0560">Oxidoreductase</keyword>
<feature type="active site" description="Proton donor" evidence="14">
    <location>
        <position position="54"/>
    </location>
</feature>
<comment type="catalytic activity">
    <reaction evidence="13">
        <text>2,5-diamino-6-hydroxy-4-(5-phosphoribosylamino)-pyrimidine + H2O + H(+) = 5-amino-6-(5-phospho-D-ribosylamino)uracil + NH4(+)</text>
        <dbReference type="Rhea" id="RHEA:21868"/>
        <dbReference type="ChEBI" id="CHEBI:15377"/>
        <dbReference type="ChEBI" id="CHEBI:15378"/>
        <dbReference type="ChEBI" id="CHEBI:28938"/>
        <dbReference type="ChEBI" id="CHEBI:58453"/>
        <dbReference type="ChEBI" id="CHEBI:58614"/>
        <dbReference type="EC" id="3.5.4.26"/>
    </reaction>
</comment>
<gene>
    <name evidence="18" type="ORF">SAMN06265182_1010</name>
</gene>
<comment type="catalytic activity">
    <reaction evidence="13">
        <text>5-amino-6-(5-phospho-D-ribitylamino)uracil + NADP(+) = 5-amino-6-(5-phospho-D-ribosylamino)uracil + NADPH + H(+)</text>
        <dbReference type="Rhea" id="RHEA:17845"/>
        <dbReference type="ChEBI" id="CHEBI:15378"/>
        <dbReference type="ChEBI" id="CHEBI:57783"/>
        <dbReference type="ChEBI" id="CHEBI:58349"/>
        <dbReference type="ChEBI" id="CHEBI:58421"/>
        <dbReference type="ChEBI" id="CHEBI:58453"/>
        <dbReference type="EC" id="1.1.1.193"/>
    </reaction>
</comment>
<dbReference type="SUPFAM" id="SSF53597">
    <property type="entry name" value="Dihydrofolate reductase-like"/>
    <property type="match status" value="1"/>
</dbReference>
<accession>A0A285NE99</accession>
<feature type="binding site" evidence="16">
    <location>
        <position position="80"/>
    </location>
    <ligand>
        <name>Zn(2+)</name>
        <dbReference type="ChEBI" id="CHEBI:29105"/>
        <note>catalytic</note>
    </ligand>
</feature>
<feature type="binding site" evidence="16">
    <location>
        <position position="52"/>
    </location>
    <ligand>
        <name>Zn(2+)</name>
        <dbReference type="ChEBI" id="CHEBI:29105"/>
        <note>catalytic</note>
    </ligand>
</feature>
<dbReference type="Gene3D" id="3.40.140.10">
    <property type="entry name" value="Cytidine Deaminase, domain 2"/>
    <property type="match status" value="1"/>
</dbReference>
<dbReference type="CDD" id="cd01284">
    <property type="entry name" value="Riboflavin_deaminase-reductase"/>
    <property type="match status" value="1"/>
</dbReference>
<dbReference type="GO" id="GO:0008835">
    <property type="term" value="F:diaminohydroxyphosphoribosylaminopyrimidine deaminase activity"/>
    <property type="evidence" value="ECO:0007669"/>
    <property type="project" value="UniProtKB-EC"/>
</dbReference>
<dbReference type="SUPFAM" id="SSF53927">
    <property type="entry name" value="Cytidine deaminase-like"/>
    <property type="match status" value="1"/>
</dbReference>
<dbReference type="InterPro" id="IPR016192">
    <property type="entry name" value="APOBEC/CMP_deaminase_Zn-bd"/>
</dbReference>
<dbReference type="InterPro" id="IPR002125">
    <property type="entry name" value="CMP_dCMP_dom"/>
</dbReference>
<dbReference type="Proteomes" id="UP000219036">
    <property type="component" value="Unassembled WGS sequence"/>
</dbReference>
<keyword evidence="10 13" id="KW-0521">NADP</keyword>
<comment type="cofactor">
    <cofactor evidence="13 16">
        <name>Zn(2+)</name>
        <dbReference type="ChEBI" id="CHEBI:29105"/>
    </cofactor>
    <text evidence="13 16">Binds 1 zinc ion.</text>
</comment>
<feature type="binding site" evidence="15">
    <location>
        <position position="159"/>
    </location>
    <ligand>
        <name>NADP(+)</name>
        <dbReference type="ChEBI" id="CHEBI:58349"/>
    </ligand>
</feature>
<evidence type="ECO:0000256" key="7">
    <source>
        <dbReference type="ARBA" id="ARBA00022723"/>
    </source>
</evidence>
<evidence type="ECO:0000313" key="18">
    <source>
        <dbReference type="EMBL" id="SNZ07770.1"/>
    </source>
</evidence>
<dbReference type="UniPathway" id="UPA00275">
    <property type="reaction ID" value="UER00401"/>
</dbReference>
<dbReference type="PANTHER" id="PTHR38011:SF7">
    <property type="entry name" value="2,5-DIAMINO-6-RIBOSYLAMINO-4(3H)-PYRIMIDINONE 5'-PHOSPHATE REDUCTASE"/>
    <property type="match status" value="1"/>
</dbReference>
<dbReference type="EMBL" id="OBEI01000003">
    <property type="protein sequence ID" value="SNZ07770.1"/>
    <property type="molecule type" value="Genomic_DNA"/>
</dbReference>
<evidence type="ECO:0000256" key="6">
    <source>
        <dbReference type="ARBA" id="ARBA00022619"/>
    </source>
</evidence>
<keyword evidence="19" id="KW-1185">Reference proteome</keyword>
<feature type="binding site" evidence="16">
    <location>
        <position position="89"/>
    </location>
    <ligand>
        <name>Zn(2+)</name>
        <dbReference type="ChEBI" id="CHEBI:29105"/>
        <note>catalytic</note>
    </ligand>
</feature>
<comment type="pathway">
    <text evidence="3 13">Cofactor biosynthesis; riboflavin biosynthesis; 5-amino-6-(D-ribitylamino)uracil from GTP: step 3/4.</text>
</comment>
<evidence type="ECO:0000256" key="4">
    <source>
        <dbReference type="ARBA" id="ARBA00005259"/>
    </source>
</evidence>
<dbReference type="InterPro" id="IPR050765">
    <property type="entry name" value="Riboflavin_Biosynth_HTPR"/>
</dbReference>
<evidence type="ECO:0000256" key="9">
    <source>
        <dbReference type="ARBA" id="ARBA00022833"/>
    </source>
</evidence>
<dbReference type="PANTHER" id="PTHR38011">
    <property type="entry name" value="DIHYDROFOLATE REDUCTASE FAMILY PROTEIN (AFU_ORTHOLOGUE AFUA_8G06820)"/>
    <property type="match status" value="1"/>
</dbReference>
<evidence type="ECO:0000256" key="14">
    <source>
        <dbReference type="PIRSR" id="PIRSR006769-1"/>
    </source>
</evidence>
<comment type="pathway">
    <text evidence="2 13">Cofactor biosynthesis; riboflavin biosynthesis; 5-amino-6-(D-ribitylamino)uracil from GTP: step 2/4.</text>
</comment>
<feature type="binding site" evidence="15">
    <location>
        <position position="209"/>
    </location>
    <ligand>
        <name>substrate</name>
    </ligand>
</feature>
<feature type="domain" description="CMP/dCMP-type deaminase" evidence="17">
    <location>
        <begin position="3"/>
        <end position="118"/>
    </location>
</feature>
<reference evidence="19" key="1">
    <citation type="submission" date="2017-09" db="EMBL/GenBank/DDBJ databases">
        <authorList>
            <person name="Varghese N."/>
            <person name="Submissions S."/>
        </authorList>
    </citation>
    <scope>NUCLEOTIDE SEQUENCE [LARGE SCALE GENOMIC DNA]</scope>
    <source>
        <strain evidence="19">DSM 15103</strain>
    </source>
</reference>
<evidence type="ECO:0000256" key="5">
    <source>
        <dbReference type="ARBA" id="ARBA00007417"/>
    </source>
</evidence>
<dbReference type="InterPro" id="IPR002734">
    <property type="entry name" value="RibDG_C"/>
</dbReference>
<dbReference type="GO" id="GO:0009231">
    <property type="term" value="P:riboflavin biosynthetic process"/>
    <property type="evidence" value="ECO:0007669"/>
    <property type="project" value="UniProtKB-UniPathway"/>
</dbReference>
<dbReference type="PROSITE" id="PS00903">
    <property type="entry name" value="CYT_DCMP_DEAMINASES_1"/>
    <property type="match status" value="1"/>
</dbReference>
<dbReference type="AlphaFoldDB" id="A0A285NE99"/>
<dbReference type="Gene3D" id="3.40.430.10">
    <property type="entry name" value="Dihydrofolate Reductase, subunit A"/>
    <property type="match status" value="1"/>
</dbReference>
<evidence type="ECO:0000256" key="8">
    <source>
        <dbReference type="ARBA" id="ARBA00022801"/>
    </source>
</evidence>
<dbReference type="Pfam" id="PF00383">
    <property type="entry name" value="dCMP_cyt_deam_1"/>
    <property type="match status" value="1"/>
</dbReference>
<keyword evidence="7 13" id="KW-0479">Metal-binding</keyword>
<dbReference type="InterPro" id="IPR011549">
    <property type="entry name" value="RibD_C"/>
</dbReference>
<dbReference type="EC" id="1.1.1.193" evidence="13"/>
<dbReference type="RefSeq" id="WP_097000186.1">
    <property type="nucleotide sequence ID" value="NZ_OBEI01000003.1"/>
</dbReference>
<dbReference type="Pfam" id="PF01872">
    <property type="entry name" value="RibD_C"/>
    <property type="match status" value="1"/>
</dbReference>
<evidence type="ECO:0000256" key="10">
    <source>
        <dbReference type="ARBA" id="ARBA00022857"/>
    </source>
</evidence>
<comment type="function">
    <text evidence="1 13">Converts 2,5-diamino-6-(ribosylamino)-4(3h)-pyrimidinone 5'-phosphate into 5-amino-6-(ribosylamino)-2,4(1h,3h)-pyrimidinedione 5'-phosphate.</text>
</comment>
<feature type="binding site" evidence="15">
    <location>
        <position position="189"/>
    </location>
    <ligand>
        <name>substrate</name>
    </ligand>
</feature>
<dbReference type="InterPro" id="IPR016193">
    <property type="entry name" value="Cytidine_deaminase-like"/>
</dbReference>
<feature type="binding site" evidence="15">
    <location>
        <position position="212"/>
    </location>
    <ligand>
        <name>substrate</name>
    </ligand>
</feature>
<keyword evidence="8 13" id="KW-0378">Hydrolase</keyword>
<dbReference type="PIRSF" id="PIRSF006769">
    <property type="entry name" value="RibD"/>
    <property type="match status" value="1"/>
</dbReference>
<dbReference type="InterPro" id="IPR024072">
    <property type="entry name" value="DHFR-like_dom_sf"/>
</dbReference>
<dbReference type="OrthoDB" id="9800865at2"/>
<evidence type="ECO:0000256" key="3">
    <source>
        <dbReference type="ARBA" id="ARBA00004910"/>
    </source>
</evidence>
<evidence type="ECO:0000256" key="2">
    <source>
        <dbReference type="ARBA" id="ARBA00004882"/>
    </source>
</evidence>
<keyword evidence="6 13" id="KW-0686">Riboflavin biosynthesis</keyword>
<proteinExistence type="inferred from homology"/>
<dbReference type="PROSITE" id="PS51747">
    <property type="entry name" value="CYT_DCMP_DEAMINASES_2"/>
    <property type="match status" value="1"/>
</dbReference>
<dbReference type="FunFam" id="3.40.140.10:FF:000025">
    <property type="entry name" value="Riboflavin biosynthesis protein RibD"/>
    <property type="match status" value="1"/>
</dbReference>
<feature type="binding site" evidence="15">
    <location>
        <position position="175"/>
    </location>
    <ligand>
        <name>NADP(+)</name>
        <dbReference type="ChEBI" id="CHEBI:58349"/>
    </ligand>
</feature>
<dbReference type="GO" id="GO:0008270">
    <property type="term" value="F:zinc ion binding"/>
    <property type="evidence" value="ECO:0007669"/>
    <property type="project" value="InterPro"/>
</dbReference>
<evidence type="ECO:0000256" key="1">
    <source>
        <dbReference type="ARBA" id="ARBA00002151"/>
    </source>
</evidence>
<protein>
    <recommendedName>
        <fullName evidence="13">Riboflavin biosynthesis protein RibD</fullName>
    </recommendedName>
    <domain>
        <recommendedName>
            <fullName evidence="13">Diaminohydroxyphosphoribosylaminopyrimidine deaminase</fullName>
            <shortName evidence="13">DRAP deaminase</shortName>
            <ecNumber evidence="13">3.5.4.26</ecNumber>
        </recommendedName>
        <alternativeName>
            <fullName evidence="13">Riboflavin-specific deaminase</fullName>
        </alternativeName>
    </domain>
    <domain>
        <recommendedName>
            <fullName evidence="13">5-amino-6-(5-phosphoribosylamino)uracil reductase</fullName>
            <ecNumber evidence="13">1.1.1.193</ecNumber>
        </recommendedName>
        <alternativeName>
            <fullName evidence="13">HTP reductase</fullName>
        </alternativeName>
    </domain>
</protein>
<evidence type="ECO:0000256" key="12">
    <source>
        <dbReference type="ARBA" id="ARBA00023268"/>
    </source>
</evidence>
<evidence type="ECO:0000256" key="13">
    <source>
        <dbReference type="PIRNR" id="PIRNR006769"/>
    </source>
</evidence>
<feature type="binding site" evidence="15">
    <location>
        <position position="173"/>
    </location>
    <ligand>
        <name>substrate</name>
    </ligand>
</feature>
<evidence type="ECO:0000313" key="19">
    <source>
        <dbReference type="Proteomes" id="UP000219036"/>
    </source>
</evidence>
<comment type="similarity">
    <text evidence="5 13">In the C-terminal section; belongs to the HTP reductase family.</text>
</comment>
<feature type="binding site" evidence="15">
    <location>
        <position position="201"/>
    </location>
    <ligand>
        <name>NADP(+)</name>
        <dbReference type="ChEBI" id="CHEBI:58349"/>
    </ligand>
</feature>
<dbReference type="GO" id="GO:0050661">
    <property type="term" value="F:NADP binding"/>
    <property type="evidence" value="ECO:0007669"/>
    <property type="project" value="InterPro"/>
</dbReference>
<dbReference type="NCBIfam" id="TIGR00227">
    <property type="entry name" value="ribD_Cterm"/>
    <property type="match status" value="1"/>
</dbReference>
<evidence type="ECO:0000256" key="16">
    <source>
        <dbReference type="PIRSR" id="PIRSR006769-3"/>
    </source>
</evidence>
<name>A0A285NE99_9AQUI</name>
<evidence type="ECO:0000259" key="17">
    <source>
        <dbReference type="PROSITE" id="PS51747"/>
    </source>
</evidence>
<dbReference type="NCBIfam" id="TIGR00326">
    <property type="entry name" value="eubact_ribD"/>
    <property type="match status" value="1"/>
</dbReference>